<dbReference type="RefSeq" id="XP_001228858.1">
    <property type="nucleotide sequence ID" value="XM_001228857.1"/>
</dbReference>
<dbReference type="AlphaFoldDB" id="Q2HBR2"/>
<dbReference type="EMBL" id="CH408030">
    <property type="protein sequence ID" value="EAQ90407.1"/>
    <property type="molecule type" value="Genomic_DNA"/>
</dbReference>
<feature type="region of interest" description="Disordered" evidence="1">
    <location>
        <begin position="154"/>
        <end position="195"/>
    </location>
</feature>
<dbReference type="GeneID" id="4388396"/>
<dbReference type="InParanoid" id="Q2HBR2"/>
<dbReference type="HOGENOM" id="CLU_1396147_0_0_1"/>
<sequence length="195" mass="21067">MSSGAAKKGKAAAAAPVYVAAGNGYYRLQGGDQDQLYFLGSDNQYHPVLRVRVAAGAVMPQADRDALVQYLMAHNNVIVNSANQGVRITSVIVTESLHKSKSTDTNLTDHYSVQLSNSTLQANDGSSHLLHFRPGDGNNQFYYRDAMTRTQITALQSKRNANRHRKKGGGSKDNNNNKKPPPSGGGAKKKVVVQK</sequence>
<protein>
    <submittedName>
        <fullName evidence="2">Uncharacterized protein</fullName>
    </submittedName>
</protein>
<dbReference type="OrthoDB" id="4777302at2759"/>
<name>Q2HBR2_CHAGB</name>
<proteinExistence type="predicted"/>
<organism evidence="2 3">
    <name type="scientific">Chaetomium globosum (strain ATCC 6205 / CBS 148.51 / DSM 1962 / NBRC 6347 / NRRL 1970)</name>
    <name type="common">Soil fungus</name>
    <dbReference type="NCBI Taxonomy" id="306901"/>
    <lineage>
        <taxon>Eukaryota</taxon>
        <taxon>Fungi</taxon>
        <taxon>Dikarya</taxon>
        <taxon>Ascomycota</taxon>
        <taxon>Pezizomycotina</taxon>
        <taxon>Sordariomycetes</taxon>
        <taxon>Sordariomycetidae</taxon>
        <taxon>Sordariales</taxon>
        <taxon>Chaetomiaceae</taxon>
        <taxon>Chaetomium</taxon>
    </lineage>
</organism>
<gene>
    <name evidence="2" type="ORF">CHGG_02342</name>
</gene>
<accession>Q2HBR2</accession>
<reference evidence="3" key="1">
    <citation type="journal article" date="2015" name="Genome Announc.">
        <title>Draft genome sequence of the cellulolytic fungus Chaetomium globosum.</title>
        <authorList>
            <person name="Cuomo C.A."/>
            <person name="Untereiner W.A."/>
            <person name="Ma L.-J."/>
            <person name="Grabherr M."/>
            <person name="Birren B.W."/>
        </authorList>
    </citation>
    <scope>NUCLEOTIDE SEQUENCE [LARGE SCALE GENOMIC DNA]</scope>
    <source>
        <strain evidence="3">ATCC 6205 / CBS 148.51 / DSM 1962 / NBRC 6347 / NRRL 1970</strain>
    </source>
</reference>
<evidence type="ECO:0000313" key="2">
    <source>
        <dbReference type="EMBL" id="EAQ90407.1"/>
    </source>
</evidence>
<dbReference type="VEuPathDB" id="FungiDB:CHGG_02342"/>
<keyword evidence="3" id="KW-1185">Reference proteome</keyword>
<dbReference type="Proteomes" id="UP000001056">
    <property type="component" value="Unassembled WGS sequence"/>
</dbReference>
<feature type="compositionally biased region" description="Basic residues" evidence="1">
    <location>
        <begin position="160"/>
        <end position="169"/>
    </location>
</feature>
<evidence type="ECO:0000256" key="1">
    <source>
        <dbReference type="SAM" id="MobiDB-lite"/>
    </source>
</evidence>
<evidence type="ECO:0000313" key="3">
    <source>
        <dbReference type="Proteomes" id="UP000001056"/>
    </source>
</evidence>